<evidence type="ECO:0000313" key="4">
    <source>
        <dbReference type="EMBL" id="KAJ3035464.1"/>
    </source>
</evidence>
<dbReference type="Proteomes" id="UP001212841">
    <property type="component" value="Unassembled WGS sequence"/>
</dbReference>
<dbReference type="GO" id="GO:0016829">
    <property type="term" value="F:lyase activity"/>
    <property type="evidence" value="ECO:0007669"/>
    <property type="project" value="UniProtKB-KW"/>
</dbReference>
<dbReference type="EMBL" id="JADGJD010002044">
    <property type="protein sequence ID" value="KAJ3035464.1"/>
    <property type="molecule type" value="Genomic_DNA"/>
</dbReference>
<evidence type="ECO:0000259" key="3">
    <source>
        <dbReference type="Pfam" id="PF05426"/>
    </source>
</evidence>
<proteinExistence type="predicted"/>
<organism evidence="4 5">
    <name type="scientific">Rhizophlyctis rosea</name>
    <dbReference type="NCBI Taxonomy" id="64517"/>
    <lineage>
        <taxon>Eukaryota</taxon>
        <taxon>Fungi</taxon>
        <taxon>Fungi incertae sedis</taxon>
        <taxon>Chytridiomycota</taxon>
        <taxon>Chytridiomycota incertae sedis</taxon>
        <taxon>Chytridiomycetes</taxon>
        <taxon>Rhizophlyctidales</taxon>
        <taxon>Rhizophlyctidaceae</taxon>
        <taxon>Rhizophlyctis</taxon>
    </lineage>
</organism>
<evidence type="ECO:0000256" key="2">
    <source>
        <dbReference type="ARBA" id="ARBA00023239"/>
    </source>
</evidence>
<dbReference type="AlphaFoldDB" id="A0AAD5S1P1"/>
<sequence>MYIDLRHLTLNRDYHQRGFKHLNSVINRITKRARSAAEDKTTYTVTYKPNSSCIAPSGNTHDYYSLARYYFPDNTKPPPHEPYIQWDGHVNQEIFSIPYKAWLQTVTDDVFHAGLAYFWTGNVTFAEMGVRRVRDWWVRNETAVTPHLMYADWVKGVRDPYYPDGSVIPGMNVETGGIIDMSKMYQVFDGLSLLSPSNLWTPTDTTVFTTWLTRYANWLLTSPRGIAELQNQNNHATWFDVQYYSILLHLRNTSTILSSIKNQTLPRLPLQILPTGQQPLETSRPLSWHYSNYNLQGLFILARLASSIGVNLYDYSTSDGGGSIKKALDYLIPHALSNGTTWPFANVGEFEMDIFAENLKEGFLAYRER</sequence>
<dbReference type="InterPro" id="IPR008397">
    <property type="entry name" value="Alginate_lyase_dom"/>
</dbReference>
<keyword evidence="2" id="KW-0456">Lyase</keyword>
<feature type="domain" description="Alginate lyase" evidence="3">
    <location>
        <begin position="52"/>
        <end position="342"/>
    </location>
</feature>
<accession>A0AAD5S1P1</accession>
<keyword evidence="1" id="KW-0732">Signal</keyword>
<evidence type="ECO:0000313" key="5">
    <source>
        <dbReference type="Proteomes" id="UP001212841"/>
    </source>
</evidence>
<evidence type="ECO:0000256" key="1">
    <source>
        <dbReference type="ARBA" id="ARBA00022729"/>
    </source>
</evidence>
<dbReference type="SUPFAM" id="SSF48230">
    <property type="entry name" value="Chondroitin AC/alginate lyase"/>
    <property type="match status" value="1"/>
</dbReference>
<keyword evidence="5" id="KW-1185">Reference proteome</keyword>
<feature type="non-terminal residue" evidence="4">
    <location>
        <position position="369"/>
    </location>
</feature>
<dbReference type="GO" id="GO:0042597">
    <property type="term" value="C:periplasmic space"/>
    <property type="evidence" value="ECO:0007669"/>
    <property type="project" value="InterPro"/>
</dbReference>
<comment type="caution">
    <text evidence="4">The sequence shown here is derived from an EMBL/GenBank/DDBJ whole genome shotgun (WGS) entry which is preliminary data.</text>
</comment>
<protein>
    <recommendedName>
        <fullName evidence="3">Alginate lyase domain-containing protein</fullName>
    </recommendedName>
</protein>
<dbReference type="Gene3D" id="1.50.10.100">
    <property type="entry name" value="Chondroitin AC/alginate lyase"/>
    <property type="match status" value="1"/>
</dbReference>
<gene>
    <name evidence="4" type="ORF">HK097_004201</name>
</gene>
<reference evidence="4" key="1">
    <citation type="submission" date="2020-05" db="EMBL/GenBank/DDBJ databases">
        <title>Phylogenomic resolution of chytrid fungi.</title>
        <authorList>
            <person name="Stajich J.E."/>
            <person name="Amses K."/>
            <person name="Simmons R."/>
            <person name="Seto K."/>
            <person name="Myers J."/>
            <person name="Bonds A."/>
            <person name="Quandt C.A."/>
            <person name="Barry K."/>
            <person name="Liu P."/>
            <person name="Grigoriev I."/>
            <person name="Longcore J.E."/>
            <person name="James T.Y."/>
        </authorList>
    </citation>
    <scope>NUCLEOTIDE SEQUENCE</scope>
    <source>
        <strain evidence="4">JEL0318</strain>
    </source>
</reference>
<dbReference type="InterPro" id="IPR008929">
    <property type="entry name" value="Chondroitin_lyas"/>
</dbReference>
<dbReference type="Pfam" id="PF05426">
    <property type="entry name" value="Alginate_lyase"/>
    <property type="match status" value="1"/>
</dbReference>
<name>A0AAD5S1P1_9FUNG</name>